<dbReference type="InterPro" id="IPR008797">
    <property type="entry name" value="PSII_PsbQ"/>
</dbReference>
<gene>
    <name evidence="9" type="ORF">F3Y22_tig00111810pilonHSYRG00215</name>
</gene>
<keyword evidence="3" id="KW-0934">Plastid</keyword>
<comment type="caution">
    <text evidence="9">The sequence shown here is derived from an EMBL/GenBank/DDBJ whole genome shotgun (WGS) entry which is preliminary data.</text>
</comment>
<keyword evidence="8" id="KW-1133">Transmembrane helix</keyword>
<evidence type="ECO:0000256" key="2">
    <source>
        <dbReference type="ARBA" id="ARBA00022528"/>
    </source>
</evidence>
<evidence type="ECO:0000256" key="5">
    <source>
        <dbReference type="ARBA" id="ARBA00023078"/>
    </source>
</evidence>
<dbReference type="Proteomes" id="UP000436088">
    <property type="component" value="Unassembled WGS sequence"/>
</dbReference>
<comment type="subcellular location">
    <subcellularLocation>
        <location evidence="1">Plastid</location>
        <location evidence="1">Chloroplast thylakoid membrane</location>
        <topology evidence="1">Peripheral membrane protein</topology>
        <orientation evidence="1">Lumenal side</orientation>
    </subcellularLocation>
</comment>
<evidence type="ECO:0000256" key="6">
    <source>
        <dbReference type="ARBA" id="ARBA00023136"/>
    </source>
</evidence>
<feature type="transmembrane region" description="Helical" evidence="8">
    <location>
        <begin position="163"/>
        <end position="183"/>
    </location>
</feature>
<evidence type="ECO:0000313" key="9">
    <source>
        <dbReference type="EMBL" id="KAE8673162.1"/>
    </source>
</evidence>
<comment type="similarity">
    <text evidence="7">Belongs to the PsbQ family.</text>
</comment>
<dbReference type="EMBL" id="VEPZ02001435">
    <property type="protein sequence ID" value="KAE8673162.1"/>
    <property type="molecule type" value="Genomic_DNA"/>
</dbReference>
<protein>
    <submittedName>
        <fullName evidence="9">PsbQ-like protein 3</fullName>
    </submittedName>
</protein>
<proteinExistence type="inferred from homology"/>
<dbReference type="InterPro" id="IPR023222">
    <property type="entry name" value="PsbQ-like_dom_sf"/>
</dbReference>
<dbReference type="GO" id="GO:0019898">
    <property type="term" value="C:extrinsic component of membrane"/>
    <property type="evidence" value="ECO:0007669"/>
    <property type="project" value="InterPro"/>
</dbReference>
<dbReference type="InterPro" id="IPR054099">
    <property type="entry name" value="PSII_PsbQ_pln"/>
</dbReference>
<dbReference type="PANTHER" id="PTHR33399">
    <property type="entry name" value="OXYGEN-EVOLVING ENHANCER PROTEIN 3-1, CHLOROPLASTIC"/>
    <property type="match status" value="1"/>
</dbReference>
<dbReference type="Pfam" id="PF05757">
    <property type="entry name" value="PsbQ"/>
    <property type="match status" value="1"/>
</dbReference>
<keyword evidence="2" id="KW-0150">Chloroplast</keyword>
<dbReference type="Gene3D" id="1.20.120.290">
    <property type="entry name" value="Oxygen-evolving enhancer protein 3 (PsbQ), four-helix up-down bundle"/>
    <property type="match status" value="1"/>
</dbReference>
<evidence type="ECO:0000256" key="1">
    <source>
        <dbReference type="ARBA" id="ARBA00004622"/>
    </source>
</evidence>
<dbReference type="AlphaFoldDB" id="A0A6A2XCZ3"/>
<accession>A0A6A2XCZ3</accession>
<name>A0A6A2XCZ3_HIBSY</name>
<organism evidence="9 10">
    <name type="scientific">Hibiscus syriacus</name>
    <name type="common">Rose of Sharon</name>
    <dbReference type="NCBI Taxonomy" id="106335"/>
    <lineage>
        <taxon>Eukaryota</taxon>
        <taxon>Viridiplantae</taxon>
        <taxon>Streptophyta</taxon>
        <taxon>Embryophyta</taxon>
        <taxon>Tracheophyta</taxon>
        <taxon>Spermatophyta</taxon>
        <taxon>Magnoliopsida</taxon>
        <taxon>eudicotyledons</taxon>
        <taxon>Gunneridae</taxon>
        <taxon>Pentapetalae</taxon>
        <taxon>rosids</taxon>
        <taxon>malvids</taxon>
        <taxon>Malvales</taxon>
        <taxon>Malvaceae</taxon>
        <taxon>Malvoideae</taxon>
        <taxon>Hibiscus</taxon>
    </lineage>
</organism>
<evidence type="ECO:0000313" key="10">
    <source>
        <dbReference type="Proteomes" id="UP000436088"/>
    </source>
</evidence>
<evidence type="ECO:0000256" key="4">
    <source>
        <dbReference type="ARBA" id="ARBA00022946"/>
    </source>
</evidence>
<dbReference type="PANTHER" id="PTHR33399:SF6">
    <property type="entry name" value="PSBQ-LIKE PROTEIN 3, CHLOROPLASTIC"/>
    <property type="match status" value="1"/>
</dbReference>
<dbReference type="GO" id="GO:0009767">
    <property type="term" value="P:photosynthetic electron transport chain"/>
    <property type="evidence" value="ECO:0007669"/>
    <property type="project" value="TreeGrafter"/>
</dbReference>
<dbReference type="GO" id="GO:0009654">
    <property type="term" value="C:photosystem II oxygen evolving complex"/>
    <property type="evidence" value="ECO:0007669"/>
    <property type="project" value="InterPro"/>
</dbReference>
<dbReference type="GO" id="GO:0009535">
    <property type="term" value="C:chloroplast thylakoid membrane"/>
    <property type="evidence" value="ECO:0007669"/>
    <property type="project" value="UniProtKB-SubCell"/>
</dbReference>
<keyword evidence="8" id="KW-0812">Transmembrane</keyword>
<reference evidence="9" key="1">
    <citation type="submission" date="2019-09" db="EMBL/GenBank/DDBJ databases">
        <title>Draft genome information of white flower Hibiscus syriacus.</title>
        <authorList>
            <person name="Kim Y.-M."/>
        </authorList>
    </citation>
    <scope>NUCLEOTIDE SEQUENCE [LARGE SCALE GENOMIC DNA]</scope>
    <source>
        <strain evidence="9">YM2019G1</strain>
    </source>
</reference>
<dbReference type="GO" id="GO:0005509">
    <property type="term" value="F:calcium ion binding"/>
    <property type="evidence" value="ECO:0007669"/>
    <property type="project" value="InterPro"/>
</dbReference>
<dbReference type="SUPFAM" id="SSF101112">
    <property type="entry name" value="Oxygen-evolving enhancer protein 3"/>
    <property type="match status" value="1"/>
</dbReference>
<evidence type="ECO:0000256" key="7">
    <source>
        <dbReference type="ARBA" id="ARBA00035649"/>
    </source>
</evidence>
<keyword evidence="6 8" id="KW-0472">Membrane</keyword>
<evidence type="ECO:0000256" key="8">
    <source>
        <dbReference type="SAM" id="Phobius"/>
    </source>
</evidence>
<sequence>MMGLRPILVSKYNPPYCSQTLITSYRKPTGLKHCKEMPAKKLIHSNMNRRVGVILIATMASSLLLKREENSACGLELDLRMVAPDQTVEEAENGIQNHAKALLKVKDLIESKAWREAQKELRRSSSLLKQDIYTIIQGKPGNQRPQLRKLYSNLFNSVTKVKIIFFPCVFALILIGFSLFWFLNISVGLCSKG</sequence>
<evidence type="ECO:0000256" key="3">
    <source>
        <dbReference type="ARBA" id="ARBA00022640"/>
    </source>
</evidence>
<keyword evidence="5" id="KW-0793">Thylakoid</keyword>
<keyword evidence="10" id="KW-1185">Reference proteome</keyword>
<keyword evidence="4" id="KW-0809">Transit peptide</keyword>